<dbReference type="GO" id="GO:0016616">
    <property type="term" value="F:oxidoreductase activity, acting on the CH-OH group of donors, NAD or NADP as acceptor"/>
    <property type="evidence" value="ECO:0007669"/>
    <property type="project" value="TreeGrafter"/>
</dbReference>
<evidence type="ECO:0000256" key="1">
    <source>
        <dbReference type="ARBA" id="ARBA00006484"/>
    </source>
</evidence>
<proteinExistence type="inferred from homology"/>
<dbReference type="PRINTS" id="PR00080">
    <property type="entry name" value="SDRFAMILY"/>
</dbReference>
<evidence type="ECO:0000313" key="3">
    <source>
        <dbReference type="EMBL" id="PXY36270.1"/>
    </source>
</evidence>
<organism evidence="3 4">
    <name type="scientific">Prauserella flavalba</name>
    <dbReference type="NCBI Taxonomy" id="1477506"/>
    <lineage>
        <taxon>Bacteria</taxon>
        <taxon>Bacillati</taxon>
        <taxon>Actinomycetota</taxon>
        <taxon>Actinomycetes</taxon>
        <taxon>Pseudonocardiales</taxon>
        <taxon>Pseudonocardiaceae</taxon>
        <taxon>Prauserella</taxon>
    </lineage>
</organism>
<sequence length="244" mass="25522">MSGGERVAGKVCVVTGAAAGLGAAIRRLLAEHGGTVIGLDVTPAGDDGLWQVDIRDETEVAGAMRRVVAAHGRIDVLVNNAGIAGPRKPAHEVTAEEFDDVFAVNVRGTWLCTKHAVPHMPEGGSIVNMSSMYGLVGNSMLPVYHASKGAVRLMSKADAATYASRGIRVNSVHPGSIETGSTASVRADVTEAARRYNERTLAAIPLGHRGEPLDVAYGVLYLTSDESRYVTGTELVIDGGYTAL</sequence>
<dbReference type="SUPFAM" id="SSF51735">
    <property type="entry name" value="NAD(P)-binding Rossmann-fold domains"/>
    <property type="match status" value="1"/>
</dbReference>
<protein>
    <submittedName>
        <fullName evidence="3">Short-chain dehydrogenase</fullName>
    </submittedName>
</protein>
<dbReference type="InterPro" id="IPR036291">
    <property type="entry name" value="NAD(P)-bd_dom_sf"/>
</dbReference>
<dbReference type="PRINTS" id="PR00081">
    <property type="entry name" value="GDHRDH"/>
</dbReference>
<dbReference type="EMBL" id="MASU01000005">
    <property type="protein sequence ID" value="PXY36270.1"/>
    <property type="molecule type" value="Genomic_DNA"/>
</dbReference>
<comment type="caution">
    <text evidence="3">The sequence shown here is derived from an EMBL/GenBank/DDBJ whole genome shotgun (WGS) entry which is preliminary data.</text>
</comment>
<dbReference type="AlphaFoldDB" id="A0A318LRN5"/>
<dbReference type="Gene3D" id="3.40.50.720">
    <property type="entry name" value="NAD(P)-binding Rossmann-like Domain"/>
    <property type="match status" value="1"/>
</dbReference>
<dbReference type="Proteomes" id="UP000247892">
    <property type="component" value="Unassembled WGS sequence"/>
</dbReference>
<accession>A0A318LRN5</accession>
<reference evidence="3 4" key="1">
    <citation type="submission" date="2016-07" db="EMBL/GenBank/DDBJ databases">
        <title>Draft genome sequence of Prauserella sp. YIM 121212, isolated from alkaline soil.</title>
        <authorList>
            <person name="Ruckert C."/>
            <person name="Albersmeier A."/>
            <person name="Jiang C.-L."/>
            <person name="Jiang Y."/>
            <person name="Kalinowski J."/>
            <person name="Schneider O."/>
            <person name="Winkler A."/>
            <person name="Zotchev S.B."/>
        </authorList>
    </citation>
    <scope>NUCLEOTIDE SEQUENCE [LARGE SCALE GENOMIC DNA]</scope>
    <source>
        <strain evidence="3 4">YIM 121212</strain>
    </source>
</reference>
<evidence type="ECO:0000256" key="2">
    <source>
        <dbReference type="ARBA" id="ARBA00023002"/>
    </source>
</evidence>
<dbReference type="OrthoDB" id="3542748at2"/>
<dbReference type="Pfam" id="PF13561">
    <property type="entry name" value="adh_short_C2"/>
    <property type="match status" value="1"/>
</dbReference>
<name>A0A318LRN5_9PSEU</name>
<gene>
    <name evidence="3" type="ORF">BA062_12660</name>
</gene>
<comment type="similarity">
    <text evidence="1">Belongs to the short-chain dehydrogenases/reductases (SDR) family.</text>
</comment>
<keyword evidence="4" id="KW-1185">Reference proteome</keyword>
<keyword evidence="2" id="KW-0560">Oxidoreductase</keyword>
<dbReference type="InterPro" id="IPR002347">
    <property type="entry name" value="SDR_fam"/>
</dbReference>
<dbReference type="PANTHER" id="PTHR42760:SF115">
    <property type="entry name" value="3-OXOACYL-[ACYL-CARRIER-PROTEIN] REDUCTASE FABG"/>
    <property type="match status" value="1"/>
</dbReference>
<dbReference type="PANTHER" id="PTHR42760">
    <property type="entry name" value="SHORT-CHAIN DEHYDROGENASES/REDUCTASES FAMILY MEMBER"/>
    <property type="match status" value="1"/>
</dbReference>
<evidence type="ECO:0000313" key="4">
    <source>
        <dbReference type="Proteomes" id="UP000247892"/>
    </source>
</evidence>
<dbReference type="FunFam" id="3.40.50.720:FF:000084">
    <property type="entry name" value="Short-chain dehydrogenase reductase"/>
    <property type="match status" value="1"/>
</dbReference>
<dbReference type="RefSeq" id="WP_110336276.1">
    <property type="nucleotide sequence ID" value="NZ_MASU01000005.1"/>
</dbReference>